<comment type="caution">
    <text evidence="4">The sequence shown here is derived from an EMBL/GenBank/DDBJ whole genome shotgun (WGS) entry which is preliminary data.</text>
</comment>
<keyword evidence="2" id="KW-0472">Membrane</keyword>
<accession>A0ABS2MU08</accession>
<name>A0ABS2MU08_9FIRM</name>
<sequence length="137" mass="14771">MVDFQMIAFIMLLTYAAIIDLKTRKIPDHIPVLIILIGLIEMEPMSAVLGLIFVPLPFFIMALLKENSIGGGDIKLMGACGFYLGFQAGYVASVLGLTLAILIHFAYSVIGSKKANESIALAPYLGAGCLIAYFLVK</sequence>
<dbReference type="GO" id="GO:0004190">
    <property type="term" value="F:aspartic-type endopeptidase activity"/>
    <property type="evidence" value="ECO:0007669"/>
    <property type="project" value="UniProtKB-EC"/>
</dbReference>
<keyword evidence="2" id="KW-1133">Transmembrane helix</keyword>
<dbReference type="GO" id="GO:0032259">
    <property type="term" value="P:methylation"/>
    <property type="evidence" value="ECO:0007669"/>
    <property type="project" value="UniProtKB-KW"/>
</dbReference>
<reference evidence="4 5" key="1">
    <citation type="submission" date="2021-01" db="EMBL/GenBank/DDBJ databases">
        <title>Genomic Encyclopedia of Type Strains, Phase IV (KMG-IV): sequencing the most valuable type-strain genomes for metagenomic binning, comparative biology and taxonomic classification.</title>
        <authorList>
            <person name="Goeker M."/>
        </authorList>
    </citation>
    <scope>NUCLEOTIDE SEQUENCE [LARGE SCALE GENOMIC DNA]</scope>
    <source>
        <strain evidence="4 5">DSM 24436</strain>
    </source>
</reference>
<dbReference type="EMBL" id="JAFBDT010000037">
    <property type="protein sequence ID" value="MBM7562914.1"/>
    <property type="molecule type" value="Genomic_DNA"/>
</dbReference>
<evidence type="ECO:0000313" key="4">
    <source>
        <dbReference type="EMBL" id="MBM7562914.1"/>
    </source>
</evidence>
<dbReference type="InterPro" id="IPR050882">
    <property type="entry name" value="Prepilin_peptidase/N-MTase"/>
</dbReference>
<feature type="domain" description="Prepilin type IV endopeptidase peptidase" evidence="3">
    <location>
        <begin position="7"/>
        <end position="103"/>
    </location>
</feature>
<dbReference type="Proteomes" id="UP000767854">
    <property type="component" value="Unassembled WGS sequence"/>
</dbReference>
<dbReference type="GO" id="GO:0008168">
    <property type="term" value="F:methyltransferase activity"/>
    <property type="evidence" value="ECO:0007669"/>
    <property type="project" value="UniProtKB-KW"/>
</dbReference>
<keyword evidence="4" id="KW-0808">Transferase</keyword>
<dbReference type="Gene3D" id="1.20.120.1220">
    <property type="match status" value="1"/>
</dbReference>
<dbReference type="PANTHER" id="PTHR30487">
    <property type="entry name" value="TYPE 4 PREPILIN-LIKE PROTEINS LEADER PEPTIDE-PROCESSING ENZYME"/>
    <property type="match status" value="1"/>
</dbReference>
<gene>
    <name evidence="4" type="ORF">JOC49_002487</name>
</gene>
<dbReference type="RefSeq" id="WP_204665340.1">
    <property type="nucleotide sequence ID" value="NZ_JAFBDT010000037.1"/>
</dbReference>
<evidence type="ECO:0000256" key="1">
    <source>
        <dbReference type="ARBA" id="ARBA00005801"/>
    </source>
</evidence>
<keyword evidence="5" id="KW-1185">Reference proteome</keyword>
<dbReference type="Pfam" id="PF01478">
    <property type="entry name" value="Peptidase_A24"/>
    <property type="match status" value="1"/>
</dbReference>
<dbReference type="PANTHER" id="PTHR30487:SF0">
    <property type="entry name" value="PREPILIN LEADER PEPTIDASE_N-METHYLTRANSFERASE-RELATED"/>
    <property type="match status" value="1"/>
</dbReference>
<dbReference type="EC" id="3.4.23.43" evidence="4"/>
<organism evidence="4 5">
    <name type="scientific">Fusibacter tunisiensis</name>
    <dbReference type="NCBI Taxonomy" id="1008308"/>
    <lineage>
        <taxon>Bacteria</taxon>
        <taxon>Bacillati</taxon>
        <taxon>Bacillota</taxon>
        <taxon>Clostridia</taxon>
        <taxon>Eubacteriales</taxon>
        <taxon>Eubacteriales Family XII. Incertae Sedis</taxon>
        <taxon>Fusibacter</taxon>
    </lineage>
</organism>
<proteinExistence type="inferred from homology"/>
<keyword evidence="4" id="KW-0378">Hydrolase</keyword>
<evidence type="ECO:0000256" key="2">
    <source>
        <dbReference type="SAM" id="Phobius"/>
    </source>
</evidence>
<feature type="transmembrane region" description="Helical" evidence="2">
    <location>
        <begin position="119"/>
        <end position="136"/>
    </location>
</feature>
<comment type="similarity">
    <text evidence="1">Belongs to the peptidase A24 family.</text>
</comment>
<dbReference type="EC" id="2.1.1.-" evidence="4"/>
<evidence type="ECO:0000313" key="5">
    <source>
        <dbReference type="Proteomes" id="UP000767854"/>
    </source>
</evidence>
<evidence type="ECO:0000259" key="3">
    <source>
        <dbReference type="Pfam" id="PF01478"/>
    </source>
</evidence>
<keyword evidence="4" id="KW-0489">Methyltransferase</keyword>
<protein>
    <submittedName>
        <fullName evidence="4">Leader peptidase (Prepilin peptidase)/N-methyltransferase</fullName>
        <ecNumber evidence="4">2.1.1.-</ecNumber>
        <ecNumber evidence="4">3.4.23.43</ecNumber>
    </submittedName>
</protein>
<keyword evidence="2" id="KW-0812">Transmembrane</keyword>
<feature type="transmembrane region" description="Helical" evidence="2">
    <location>
        <begin position="84"/>
        <end position="107"/>
    </location>
</feature>
<dbReference type="InterPro" id="IPR000045">
    <property type="entry name" value="Prepilin_IV_endopep_pep"/>
</dbReference>
<feature type="transmembrane region" description="Helical" evidence="2">
    <location>
        <begin position="6"/>
        <end position="23"/>
    </location>
</feature>